<organism evidence="2 3">
    <name type="scientific">Methanobrevibacter gottschalkii DSM 11977</name>
    <dbReference type="NCBI Taxonomy" id="1122229"/>
    <lineage>
        <taxon>Archaea</taxon>
        <taxon>Methanobacteriati</taxon>
        <taxon>Methanobacteriota</taxon>
        <taxon>Methanomada group</taxon>
        <taxon>Methanobacteria</taxon>
        <taxon>Methanobacteriales</taxon>
        <taxon>Methanobacteriaceae</taxon>
        <taxon>Methanobrevibacter</taxon>
    </lineage>
</organism>
<comment type="caution">
    <text evidence="2">The sequence shown here is derived from an EMBL/GenBank/DDBJ whole genome shotgun (WGS) entry which is preliminary data.</text>
</comment>
<feature type="non-terminal residue" evidence="2">
    <location>
        <position position="1"/>
    </location>
</feature>
<proteinExistence type="predicted"/>
<dbReference type="Pfam" id="PF13358">
    <property type="entry name" value="DDE_3"/>
    <property type="match status" value="1"/>
</dbReference>
<dbReference type="SUPFAM" id="SSF53098">
    <property type="entry name" value="Ribonuclease H-like"/>
    <property type="match status" value="1"/>
</dbReference>
<sequence>YTPHRNTKFKKACKLLNIILVHLPPYSPQLNPIEQVWKSIKRITYTTFVETKEELIKLFKKEYYKIINNKSFFNKWVSKYILKSKVFNYKLRTMGLGLSEKYFLDIIISLAMLKCLMKP</sequence>
<feature type="domain" description="Tc1-like transposase DDE" evidence="1">
    <location>
        <begin position="4"/>
        <end position="55"/>
    </location>
</feature>
<keyword evidence="3" id="KW-1185">Reference proteome</keyword>
<dbReference type="Gene3D" id="3.30.420.10">
    <property type="entry name" value="Ribonuclease H-like superfamily/Ribonuclease H"/>
    <property type="match status" value="1"/>
</dbReference>
<evidence type="ECO:0000313" key="3">
    <source>
        <dbReference type="Proteomes" id="UP000271783"/>
    </source>
</evidence>
<evidence type="ECO:0000313" key="2">
    <source>
        <dbReference type="EMBL" id="RPF51421.1"/>
    </source>
</evidence>
<dbReference type="InterPro" id="IPR036397">
    <property type="entry name" value="RNaseH_sf"/>
</dbReference>
<keyword evidence="2" id="KW-0378">Hydrolase</keyword>
<dbReference type="GO" id="GO:0004519">
    <property type="term" value="F:endonuclease activity"/>
    <property type="evidence" value="ECO:0007669"/>
    <property type="project" value="UniProtKB-KW"/>
</dbReference>
<name>A0A3N5C532_9EURY</name>
<protein>
    <submittedName>
        <fullName evidence="2">DDE superfamily endonuclease</fullName>
    </submittedName>
</protein>
<keyword evidence="2" id="KW-0255">Endonuclease</keyword>
<dbReference type="InterPro" id="IPR038717">
    <property type="entry name" value="Tc1-like_DDE_dom"/>
</dbReference>
<gene>
    <name evidence="2" type="ORF">EDC42_0744</name>
</gene>
<dbReference type="GO" id="GO:0003676">
    <property type="term" value="F:nucleic acid binding"/>
    <property type="evidence" value="ECO:0007669"/>
    <property type="project" value="InterPro"/>
</dbReference>
<dbReference type="EMBL" id="RKRG01000002">
    <property type="protein sequence ID" value="RPF51421.1"/>
    <property type="molecule type" value="Genomic_DNA"/>
</dbReference>
<accession>A0A3N5C532</accession>
<keyword evidence="2" id="KW-0540">Nuclease</keyword>
<reference evidence="2 3" key="1">
    <citation type="submission" date="2018-11" db="EMBL/GenBank/DDBJ databases">
        <title>Genomic Encyclopedia of Type Strains, Phase IV (KMG-IV): sequencing the most valuable type-strain genomes for metagenomic binning, comparative biology and taxonomic classification.</title>
        <authorList>
            <person name="Goeker M."/>
        </authorList>
    </citation>
    <scope>NUCLEOTIDE SEQUENCE [LARGE SCALE GENOMIC DNA]</scope>
    <source>
        <strain evidence="2 3">DSM 11977</strain>
    </source>
</reference>
<dbReference type="InterPro" id="IPR012337">
    <property type="entry name" value="RNaseH-like_sf"/>
</dbReference>
<dbReference type="AlphaFoldDB" id="A0A3N5C532"/>
<evidence type="ECO:0000259" key="1">
    <source>
        <dbReference type="Pfam" id="PF13358"/>
    </source>
</evidence>
<dbReference type="Proteomes" id="UP000271783">
    <property type="component" value="Unassembled WGS sequence"/>
</dbReference>